<dbReference type="Proteomes" id="UP001422074">
    <property type="component" value="Unassembled WGS sequence"/>
</dbReference>
<dbReference type="EMBL" id="JBDFRB010000005">
    <property type="protein sequence ID" value="MEN2744378.1"/>
    <property type="molecule type" value="Genomic_DNA"/>
</dbReference>
<evidence type="ECO:0000313" key="2">
    <source>
        <dbReference type="Proteomes" id="UP001422074"/>
    </source>
</evidence>
<keyword evidence="2" id="KW-1185">Reference proteome</keyword>
<name>A0ABU9WYU6_9MICC</name>
<organism evidence="1 2">
    <name type="scientific">Sinomonas halotolerans</name>
    <dbReference type="NCBI Taxonomy" id="1644133"/>
    <lineage>
        <taxon>Bacteria</taxon>
        <taxon>Bacillati</taxon>
        <taxon>Actinomycetota</taxon>
        <taxon>Actinomycetes</taxon>
        <taxon>Micrococcales</taxon>
        <taxon>Micrococcaceae</taxon>
        <taxon>Sinomonas</taxon>
    </lineage>
</organism>
<proteinExistence type="predicted"/>
<protein>
    <submittedName>
        <fullName evidence="1">Uncharacterized protein</fullName>
    </submittedName>
</protein>
<evidence type="ECO:0000313" key="1">
    <source>
        <dbReference type="EMBL" id="MEN2744378.1"/>
    </source>
</evidence>
<dbReference type="RefSeq" id="WP_345884676.1">
    <property type="nucleotide sequence ID" value="NZ_JBDFRB010000005.1"/>
</dbReference>
<sequence>MTVKLNREAYDHAKKLVREGKVVRDVRDDWSEHAPSTDDLSRYLEGEGEAEYSRWFLGVDDDADGEVKARYKFPFSDLEKVHRCAVISGESRASQYNHDEIRDALGDLLKRIDDSD</sequence>
<comment type="caution">
    <text evidence="1">The sequence shown here is derived from an EMBL/GenBank/DDBJ whole genome shotgun (WGS) entry which is preliminary data.</text>
</comment>
<reference evidence="1 2" key="1">
    <citation type="submission" date="2024-05" db="EMBL/GenBank/DDBJ databases">
        <title>Sinomonas sp. nov., isolated from a waste landfill.</title>
        <authorList>
            <person name="Zhao Y."/>
        </authorList>
    </citation>
    <scope>NUCLEOTIDE SEQUENCE [LARGE SCALE GENOMIC DNA]</scope>
    <source>
        <strain evidence="1 2">CCTCC AB2014300</strain>
    </source>
</reference>
<accession>A0ABU9WYU6</accession>
<gene>
    <name evidence="1" type="ORF">ABCQ75_07475</name>
</gene>